<feature type="non-terminal residue" evidence="2">
    <location>
        <position position="1"/>
    </location>
</feature>
<protein>
    <submittedName>
        <fullName evidence="2">Uncharacterized protein</fullName>
    </submittedName>
</protein>
<keyword evidence="3" id="KW-1185">Reference proteome</keyword>
<feature type="region of interest" description="Disordered" evidence="1">
    <location>
        <begin position="55"/>
        <end position="76"/>
    </location>
</feature>
<organism evidence="2 3">
    <name type="scientific">Cochliobolus carbonum (strain 26-R-13)</name>
    <name type="common">Maize leaf spot fungus</name>
    <name type="synonym">Bipolaris zeicola</name>
    <dbReference type="NCBI Taxonomy" id="930089"/>
    <lineage>
        <taxon>Eukaryota</taxon>
        <taxon>Fungi</taxon>
        <taxon>Dikarya</taxon>
        <taxon>Ascomycota</taxon>
        <taxon>Pezizomycotina</taxon>
        <taxon>Dothideomycetes</taxon>
        <taxon>Pleosporomycetidae</taxon>
        <taxon>Pleosporales</taxon>
        <taxon>Pleosporineae</taxon>
        <taxon>Pleosporaceae</taxon>
        <taxon>Bipolaris</taxon>
    </lineage>
</organism>
<dbReference type="AlphaFoldDB" id="W6YJ08"/>
<name>W6YJ08_COCC2</name>
<dbReference type="RefSeq" id="XP_007710066.1">
    <property type="nucleotide sequence ID" value="XM_007711876.1"/>
</dbReference>
<dbReference type="HOGENOM" id="CLU_2661142_0_0_1"/>
<dbReference type="GeneID" id="19152956"/>
<sequence>SLTSPHCQAPPYSTHHRGSLDIAAIFFAHKALHCRATHTATAGCYMCRLSILARGPRPPLKGPQQRPTAALDQPSL</sequence>
<evidence type="ECO:0000256" key="1">
    <source>
        <dbReference type="SAM" id="MobiDB-lite"/>
    </source>
</evidence>
<dbReference type="KEGG" id="bze:COCCADRAFT_90362"/>
<evidence type="ECO:0000313" key="2">
    <source>
        <dbReference type="EMBL" id="EUC35604.1"/>
    </source>
</evidence>
<evidence type="ECO:0000313" key="3">
    <source>
        <dbReference type="Proteomes" id="UP000053841"/>
    </source>
</evidence>
<dbReference type="EMBL" id="KI964572">
    <property type="protein sequence ID" value="EUC35604.1"/>
    <property type="molecule type" value="Genomic_DNA"/>
</dbReference>
<proteinExistence type="predicted"/>
<dbReference type="Proteomes" id="UP000053841">
    <property type="component" value="Unassembled WGS sequence"/>
</dbReference>
<gene>
    <name evidence="2" type="ORF">COCCADRAFT_90362</name>
</gene>
<accession>W6YJ08</accession>
<reference evidence="2 3" key="1">
    <citation type="journal article" date="2013" name="PLoS Genet.">
        <title>Comparative genome structure, secondary metabolite, and effector coding capacity across Cochliobolus pathogens.</title>
        <authorList>
            <person name="Condon B.J."/>
            <person name="Leng Y."/>
            <person name="Wu D."/>
            <person name="Bushley K.E."/>
            <person name="Ohm R.A."/>
            <person name="Otillar R."/>
            <person name="Martin J."/>
            <person name="Schackwitz W."/>
            <person name="Grimwood J."/>
            <person name="MohdZainudin N."/>
            <person name="Xue C."/>
            <person name="Wang R."/>
            <person name="Manning V.A."/>
            <person name="Dhillon B."/>
            <person name="Tu Z.J."/>
            <person name="Steffenson B.J."/>
            <person name="Salamov A."/>
            <person name="Sun H."/>
            <person name="Lowry S."/>
            <person name="LaButti K."/>
            <person name="Han J."/>
            <person name="Copeland A."/>
            <person name="Lindquist E."/>
            <person name="Barry K."/>
            <person name="Schmutz J."/>
            <person name="Baker S.E."/>
            <person name="Ciuffetti L.M."/>
            <person name="Grigoriev I.V."/>
            <person name="Zhong S."/>
            <person name="Turgeon B.G."/>
        </authorList>
    </citation>
    <scope>NUCLEOTIDE SEQUENCE [LARGE SCALE GENOMIC DNA]</scope>
    <source>
        <strain evidence="2 3">26-R-13</strain>
    </source>
</reference>